<reference evidence="3" key="2">
    <citation type="submission" date="2015-01" db="EMBL/GenBank/DDBJ databases">
        <title>Evolutionary Origins and Diversification of the Mycorrhizal Mutualists.</title>
        <authorList>
            <consortium name="DOE Joint Genome Institute"/>
            <consortium name="Mycorrhizal Genomics Consortium"/>
            <person name="Kohler A."/>
            <person name="Kuo A."/>
            <person name="Nagy L.G."/>
            <person name="Floudas D."/>
            <person name="Copeland A."/>
            <person name="Barry K.W."/>
            <person name="Cichocki N."/>
            <person name="Veneault-Fourrey C."/>
            <person name="LaButti K."/>
            <person name="Lindquist E.A."/>
            <person name="Lipzen A."/>
            <person name="Lundell T."/>
            <person name="Morin E."/>
            <person name="Murat C."/>
            <person name="Riley R."/>
            <person name="Ohm R."/>
            <person name="Sun H."/>
            <person name="Tunlid A."/>
            <person name="Henrissat B."/>
            <person name="Grigoriev I.V."/>
            <person name="Hibbett D.S."/>
            <person name="Martin F."/>
        </authorList>
    </citation>
    <scope>NUCLEOTIDE SEQUENCE [LARGE SCALE GENOMIC DNA]</scope>
    <source>
        <strain evidence="1 3">MAFF 305830</strain>
    </source>
</reference>
<sequence length="147" mass="17248">MQHEEGPPEYTEYPTKLPESFPIGPHKVQPLVNVTGLQAHLKLLGAIHKLKQNVQSQEDGIAARNKDQAWVVFVNRAVHRFYQWTTSPWSRHLPRLTEQVVPPLDVIMVWHSYLLNPRAYYEDSRRMETDYCINLQKMQYVPSMHSK</sequence>
<reference evidence="2 3" key="1">
    <citation type="submission" date="2014-04" db="EMBL/GenBank/DDBJ databases">
        <authorList>
            <consortium name="DOE Joint Genome Institute"/>
            <person name="Kuo A."/>
            <person name="Zuccaro A."/>
            <person name="Kohler A."/>
            <person name="Nagy L.G."/>
            <person name="Floudas D."/>
            <person name="Copeland A."/>
            <person name="Barry K.W."/>
            <person name="Cichocki N."/>
            <person name="Veneault-Fourrey C."/>
            <person name="LaButti K."/>
            <person name="Lindquist E.A."/>
            <person name="Lipzen A."/>
            <person name="Lundell T."/>
            <person name="Morin E."/>
            <person name="Murat C."/>
            <person name="Sun H."/>
            <person name="Tunlid A."/>
            <person name="Henrissat B."/>
            <person name="Grigoriev I.V."/>
            <person name="Hibbett D.S."/>
            <person name="Martin F."/>
            <person name="Nordberg H.P."/>
            <person name="Cantor M.N."/>
            <person name="Hua S.X."/>
        </authorList>
    </citation>
    <scope>NUCLEOTIDE SEQUENCE [LARGE SCALE GENOMIC DNA]</scope>
    <source>
        <strain evidence="2 3">MAFF 305830</strain>
    </source>
</reference>
<dbReference type="PANTHER" id="PTHR34365:SF7">
    <property type="entry name" value="GLYCINE-RICH DOMAIN-CONTAINING PROTEIN 1"/>
    <property type="match status" value="1"/>
</dbReference>
<name>A0A0C2WPJ3_SERVB</name>
<evidence type="ECO:0000313" key="2">
    <source>
        <dbReference type="EMBL" id="KIM19572.1"/>
    </source>
</evidence>
<evidence type="ECO:0000313" key="1">
    <source>
        <dbReference type="EMBL" id="KIM19567.1"/>
    </source>
</evidence>
<accession>A0A0C2WPJ3</accession>
<organism evidence="2 3">
    <name type="scientific">Serendipita vermifera MAFF 305830</name>
    <dbReference type="NCBI Taxonomy" id="933852"/>
    <lineage>
        <taxon>Eukaryota</taxon>
        <taxon>Fungi</taxon>
        <taxon>Dikarya</taxon>
        <taxon>Basidiomycota</taxon>
        <taxon>Agaricomycotina</taxon>
        <taxon>Agaricomycetes</taxon>
        <taxon>Sebacinales</taxon>
        <taxon>Serendipitaceae</taxon>
        <taxon>Serendipita</taxon>
    </lineage>
</organism>
<protein>
    <submittedName>
        <fullName evidence="2">Uncharacterized protein</fullName>
    </submittedName>
</protein>
<dbReference type="InterPro" id="IPR009836">
    <property type="entry name" value="GRDP-like"/>
</dbReference>
<evidence type="ECO:0000313" key="3">
    <source>
        <dbReference type="Proteomes" id="UP000054097"/>
    </source>
</evidence>
<dbReference type="STRING" id="933852.A0A0C2WPJ3"/>
<gene>
    <name evidence="2" type="ORF">M408DRAFT_83383</name>
    <name evidence="1" type="ORF">M408DRAFT_83390</name>
</gene>
<dbReference type="Proteomes" id="UP000054097">
    <property type="component" value="Unassembled WGS sequence"/>
</dbReference>
<dbReference type="HOGENOM" id="CLU_146185_0_0_1"/>
<dbReference type="AlphaFoldDB" id="A0A0C2WPJ3"/>
<reference evidence="2" key="3">
    <citation type="submission" date="2015-02" db="EMBL/GenBank/DDBJ databases">
        <title>Evolutionary Origins and Diversification of the Mycorrhizal Mutualists.</title>
        <authorList>
            <consortium name="DOE Joint Genome Institute"/>
            <consortium name="Mycorrhizal Genomics Consortium"/>
            <person name="Kohler A."/>
            <person name="Kuo A."/>
            <person name="Nagy L.G."/>
            <person name="Floudas D."/>
            <person name="Copeland A."/>
            <person name="Barry K.W."/>
            <person name="Cichocki N."/>
            <person name="Veneault-Fourrey C."/>
            <person name="LaButti K."/>
            <person name="Lindquist E.A."/>
            <person name="Lipzen A."/>
            <person name="Lundell T."/>
            <person name="Morin E."/>
            <person name="Murat C."/>
            <person name="Riley R."/>
            <person name="Ohm R."/>
            <person name="Sun H."/>
            <person name="Tunlid A."/>
            <person name="Henrissat B."/>
            <person name="Grigoriev I.V."/>
            <person name="Hibbett D.S."/>
            <person name="Martin F."/>
        </authorList>
    </citation>
    <scope>NUCLEOTIDE SEQUENCE</scope>
    <source>
        <strain evidence="2 3">MAFF 305830</strain>
    </source>
</reference>
<keyword evidence="3" id="KW-1185">Reference proteome</keyword>
<dbReference type="EMBL" id="KN824621">
    <property type="protein sequence ID" value="KIM19567.1"/>
    <property type="molecule type" value="Genomic_DNA"/>
</dbReference>
<dbReference type="OrthoDB" id="2684236at2759"/>
<proteinExistence type="predicted"/>
<dbReference type="EMBL" id="KN824619">
    <property type="protein sequence ID" value="KIM19572.1"/>
    <property type="molecule type" value="Genomic_DNA"/>
</dbReference>
<dbReference type="PANTHER" id="PTHR34365">
    <property type="entry name" value="ENOLASE (DUF1399)"/>
    <property type="match status" value="1"/>
</dbReference>